<dbReference type="InterPro" id="IPR006566">
    <property type="entry name" value="FBD"/>
</dbReference>
<dbReference type="Pfam" id="PF00646">
    <property type="entry name" value="F-box"/>
    <property type="match status" value="1"/>
</dbReference>
<dbReference type="InterPro" id="IPR053772">
    <property type="entry name" value="At1g61320/At1g61330-like"/>
</dbReference>
<name>A0A1J7HGR4_LUPAN</name>
<dbReference type="PANTHER" id="PTHR34145:SF28">
    <property type="entry name" value="F-BOX DOMAIN-CONTAINING PROTEIN"/>
    <property type="match status" value="1"/>
</dbReference>
<dbReference type="PANTHER" id="PTHR34145">
    <property type="entry name" value="OS02G0105600 PROTEIN"/>
    <property type="match status" value="1"/>
</dbReference>
<dbReference type="InterPro" id="IPR055411">
    <property type="entry name" value="LRR_FXL15/At3g58940/PEG3-like"/>
</dbReference>
<dbReference type="SMART" id="SM00579">
    <property type="entry name" value="FBD"/>
    <property type="match status" value="1"/>
</dbReference>
<dbReference type="Gene3D" id="3.80.10.10">
    <property type="entry name" value="Ribonuclease Inhibitor"/>
    <property type="match status" value="1"/>
</dbReference>
<reference evidence="2 3" key="1">
    <citation type="journal article" date="2017" name="Plant Biotechnol. J.">
        <title>A comprehensive draft genome sequence for lupin (Lupinus angustifolius), an emerging health food: insights into plant-microbe interactions and legume evolution.</title>
        <authorList>
            <person name="Hane J.K."/>
            <person name="Ming Y."/>
            <person name="Kamphuis L.G."/>
            <person name="Nelson M.N."/>
            <person name="Garg G."/>
            <person name="Atkins C.A."/>
            <person name="Bayer P.E."/>
            <person name="Bravo A."/>
            <person name="Bringans S."/>
            <person name="Cannon S."/>
            <person name="Edwards D."/>
            <person name="Foley R."/>
            <person name="Gao L.L."/>
            <person name="Harrison M.J."/>
            <person name="Huang W."/>
            <person name="Hurgobin B."/>
            <person name="Li S."/>
            <person name="Liu C.W."/>
            <person name="McGrath A."/>
            <person name="Morahan G."/>
            <person name="Murray J."/>
            <person name="Weller J."/>
            <person name="Jian J."/>
            <person name="Singh K.B."/>
        </authorList>
    </citation>
    <scope>NUCLEOTIDE SEQUENCE [LARGE SCALE GENOMIC DNA]</scope>
    <source>
        <strain evidence="3">cv. Tanjil</strain>
        <tissue evidence="2">Whole plant</tissue>
    </source>
</reference>
<evidence type="ECO:0000259" key="1">
    <source>
        <dbReference type="PROSITE" id="PS50181"/>
    </source>
</evidence>
<dbReference type="AlphaFoldDB" id="A0A1J7HGR4"/>
<dbReference type="Proteomes" id="UP000188354">
    <property type="component" value="Chromosome LG12"/>
</dbReference>
<dbReference type="Gramene" id="OIW00917">
    <property type="protein sequence ID" value="OIW00917"/>
    <property type="gene ID" value="TanjilG_09995"/>
</dbReference>
<dbReference type="InterPro" id="IPR036047">
    <property type="entry name" value="F-box-like_dom_sf"/>
</dbReference>
<evidence type="ECO:0000313" key="3">
    <source>
        <dbReference type="Proteomes" id="UP000188354"/>
    </source>
</evidence>
<dbReference type="InterPro" id="IPR001810">
    <property type="entry name" value="F-box_dom"/>
</dbReference>
<organism evidence="2 3">
    <name type="scientific">Lupinus angustifolius</name>
    <name type="common">Narrow-leaved blue lupine</name>
    <dbReference type="NCBI Taxonomy" id="3871"/>
    <lineage>
        <taxon>Eukaryota</taxon>
        <taxon>Viridiplantae</taxon>
        <taxon>Streptophyta</taxon>
        <taxon>Embryophyta</taxon>
        <taxon>Tracheophyta</taxon>
        <taxon>Spermatophyta</taxon>
        <taxon>Magnoliopsida</taxon>
        <taxon>eudicotyledons</taxon>
        <taxon>Gunneridae</taxon>
        <taxon>Pentapetalae</taxon>
        <taxon>rosids</taxon>
        <taxon>fabids</taxon>
        <taxon>Fabales</taxon>
        <taxon>Fabaceae</taxon>
        <taxon>Papilionoideae</taxon>
        <taxon>50 kb inversion clade</taxon>
        <taxon>genistoids sensu lato</taxon>
        <taxon>core genistoids</taxon>
        <taxon>Genisteae</taxon>
        <taxon>Lupinus</taxon>
    </lineage>
</organism>
<keyword evidence="3" id="KW-1185">Reference proteome</keyword>
<dbReference type="Pfam" id="PF08387">
    <property type="entry name" value="FBD"/>
    <property type="match status" value="1"/>
</dbReference>
<dbReference type="Pfam" id="PF24758">
    <property type="entry name" value="LRR_At5g56370"/>
    <property type="match status" value="1"/>
</dbReference>
<dbReference type="InterPro" id="IPR032675">
    <property type="entry name" value="LRR_dom_sf"/>
</dbReference>
<sequence length="472" mass="54117">MDKEMRSDEKTDFTKSVPDDVLSYILSFLSIDEAVRSCILSKKWKNLWKNTSHIEFNSTKMIRPLSQLLLSRESQTTMDLKSITKGVSRYGFLVYRIIFRHIGDLCSCSFLHLWKSLLYGELQSWVEYLLRNKKGMKNLKLECELDNGEMEEYFIFKDDIPKLHFSHGIFATLGSLELINYTINCSNAFVGCKNLQTLKLERINLDDATINDILNNCVVLENIKLNGSTGFKKLIIINQSLKVLQLECLCVDELKVSCENLEVLFLDSIICPTNAASIYTPNLTTFSSYCYSKFGKMHGVDKGHSILKACEILQHSSMVYPSCNTFKNLSTLSMDLDLNHIRDSKDLSFVLQLCTSLQVLEISLPDFENPIIGSSNDYDFPYPMSMFWERQKLCYCVHQKLKFVYIKAFKGNELEMEFVKYLIAKATMMKKVTIFCNTLTEDAENLLSLPKASTNLSINFKVGANNMVDEFS</sequence>
<accession>A0A1J7HGR4</accession>
<dbReference type="SUPFAM" id="SSF81383">
    <property type="entry name" value="F-box domain"/>
    <property type="match status" value="1"/>
</dbReference>
<gene>
    <name evidence="2" type="ORF">TanjilG_09995</name>
</gene>
<dbReference type="PROSITE" id="PS50181">
    <property type="entry name" value="FBOX"/>
    <property type="match status" value="1"/>
</dbReference>
<dbReference type="SUPFAM" id="SSF52047">
    <property type="entry name" value="RNI-like"/>
    <property type="match status" value="1"/>
</dbReference>
<dbReference type="EMBL" id="CM007372">
    <property type="protein sequence ID" value="OIW00917.1"/>
    <property type="molecule type" value="Genomic_DNA"/>
</dbReference>
<proteinExistence type="predicted"/>
<protein>
    <recommendedName>
        <fullName evidence="1">F-box domain-containing protein</fullName>
    </recommendedName>
</protein>
<evidence type="ECO:0000313" key="2">
    <source>
        <dbReference type="EMBL" id="OIW00917.1"/>
    </source>
</evidence>
<dbReference type="SMART" id="SM00256">
    <property type="entry name" value="FBOX"/>
    <property type="match status" value="1"/>
</dbReference>
<feature type="domain" description="F-box" evidence="1">
    <location>
        <begin position="11"/>
        <end position="59"/>
    </location>
</feature>
<dbReference type="Gene3D" id="1.20.1280.50">
    <property type="match status" value="1"/>
</dbReference>
<dbReference type="OMA" id="LELCHYK"/>